<protein>
    <recommendedName>
        <fullName evidence="3">MIP18 family-like domain-containing protein</fullName>
    </recommendedName>
</protein>
<feature type="domain" description="MIP18 family-like" evidence="3">
    <location>
        <begin position="36"/>
        <end position="111"/>
    </location>
</feature>
<dbReference type="PANTHER" id="PTHR12377:SF0">
    <property type="entry name" value="CYTOSOLIC IRON-SULFUR ASSEMBLY COMPONENT 2B"/>
    <property type="match status" value="1"/>
</dbReference>
<reference evidence="4" key="1">
    <citation type="journal article" date="2016" name="Sci. Rep.">
        <title>Molecular characterization of firefly nuptial gifts: a multi-omics approach sheds light on postcopulatory sexual selection.</title>
        <authorList>
            <person name="Al-Wathiqui N."/>
            <person name="Fallon T.R."/>
            <person name="South A."/>
            <person name="Weng J.K."/>
            <person name="Lewis S.M."/>
        </authorList>
    </citation>
    <scope>NUCLEOTIDE SEQUENCE</scope>
</reference>
<dbReference type="InterPro" id="IPR034904">
    <property type="entry name" value="FSCA_dom_sf"/>
</dbReference>
<dbReference type="InterPro" id="IPR039796">
    <property type="entry name" value="MIP18"/>
</dbReference>
<dbReference type="Gene3D" id="6.10.250.1280">
    <property type="match status" value="1"/>
</dbReference>
<dbReference type="FunCoup" id="A0A1Y1LQE2">
    <property type="interactions" value="311"/>
</dbReference>
<dbReference type="GO" id="GO:0051604">
    <property type="term" value="P:protein maturation"/>
    <property type="evidence" value="ECO:0007669"/>
    <property type="project" value="InterPro"/>
</dbReference>
<dbReference type="InParanoid" id="A0A1Y1LQE2"/>
<sequence length="155" mass="17673">MELENINPHVYKKISDRPILPEEEDNDVEDEFDSREIFDLIRTINDPEHPLTLEELHVVENSLIDVDNQNNTIKVLYTPTIPHCSMATLIGLSIRVKLLRCLPSRFKVHVEINPGTHASEHAVNKQLADKERVAAALENTHLIKVINQCIVNKVS</sequence>
<name>A0A1Y1LQE2_PHOPY</name>
<evidence type="ECO:0000313" key="6">
    <source>
        <dbReference type="Proteomes" id="UP000327044"/>
    </source>
</evidence>
<evidence type="ECO:0000256" key="1">
    <source>
        <dbReference type="ARBA" id="ARBA00010381"/>
    </source>
</evidence>
<evidence type="ECO:0000256" key="2">
    <source>
        <dbReference type="ARBA" id="ARBA00022829"/>
    </source>
</evidence>
<dbReference type="GO" id="GO:0097361">
    <property type="term" value="C:cytosolic [4Fe-4S] assembly targeting complex"/>
    <property type="evidence" value="ECO:0007669"/>
    <property type="project" value="UniProtKB-ARBA"/>
</dbReference>
<evidence type="ECO:0000313" key="4">
    <source>
        <dbReference type="EMBL" id="JAV73217.1"/>
    </source>
</evidence>
<proteinExistence type="inferred from homology"/>
<evidence type="ECO:0000259" key="3">
    <source>
        <dbReference type="Pfam" id="PF01883"/>
    </source>
</evidence>
<dbReference type="EMBL" id="GEZM01055037">
    <property type="protein sequence ID" value="JAV73217.1"/>
    <property type="molecule type" value="Transcribed_RNA"/>
</dbReference>
<dbReference type="EMBL" id="VVIM01000007">
    <property type="protein sequence ID" value="KAB0796894.1"/>
    <property type="molecule type" value="Genomic_DNA"/>
</dbReference>
<dbReference type="Proteomes" id="UP000327044">
    <property type="component" value="Unassembled WGS sequence"/>
</dbReference>
<dbReference type="Pfam" id="PF01883">
    <property type="entry name" value="FeS_assembly_P"/>
    <property type="match status" value="1"/>
</dbReference>
<reference evidence="5" key="3">
    <citation type="submission" date="2019-08" db="EMBL/GenBank/DDBJ databases">
        <authorList>
            <consortium name="Photinus pyralis genome working group"/>
            <person name="Fallon T.R."/>
            <person name="Sander Lower S.E."/>
            <person name="Weng J.-K."/>
        </authorList>
    </citation>
    <scope>NUCLEOTIDE SEQUENCE</scope>
    <source>
        <strain evidence="5">1611_PpyrPB1</strain>
        <tissue evidence="5">Whole body</tissue>
    </source>
</reference>
<organism evidence="4">
    <name type="scientific">Photinus pyralis</name>
    <name type="common">Common eastern firefly</name>
    <name type="synonym">Lampyris pyralis</name>
    <dbReference type="NCBI Taxonomy" id="7054"/>
    <lineage>
        <taxon>Eukaryota</taxon>
        <taxon>Metazoa</taxon>
        <taxon>Ecdysozoa</taxon>
        <taxon>Arthropoda</taxon>
        <taxon>Hexapoda</taxon>
        <taxon>Insecta</taxon>
        <taxon>Pterygota</taxon>
        <taxon>Neoptera</taxon>
        <taxon>Endopterygota</taxon>
        <taxon>Coleoptera</taxon>
        <taxon>Polyphaga</taxon>
        <taxon>Elateriformia</taxon>
        <taxon>Elateroidea</taxon>
        <taxon>Lampyridae</taxon>
        <taxon>Lampyrinae</taxon>
        <taxon>Photinus</taxon>
    </lineage>
</organism>
<keyword evidence="2" id="KW-0159">Chromosome partition</keyword>
<evidence type="ECO:0000313" key="5">
    <source>
        <dbReference type="EMBL" id="KAB0796894.1"/>
    </source>
</evidence>
<gene>
    <name evidence="5" type="ORF">PPYR_10955</name>
</gene>
<dbReference type="OrthoDB" id="2746at2759"/>
<dbReference type="InterPro" id="IPR002744">
    <property type="entry name" value="MIP18-like"/>
</dbReference>
<dbReference type="GO" id="GO:0007059">
    <property type="term" value="P:chromosome segregation"/>
    <property type="evidence" value="ECO:0007669"/>
    <property type="project" value="UniProtKB-KW"/>
</dbReference>
<dbReference type="PANTHER" id="PTHR12377">
    <property type="entry name" value="CYTOSOLIC IRON-SULFUR ASSEMBLY COMPONENT 2B-RELATED"/>
    <property type="match status" value="1"/>
</dbReference>
<accession>A0A1Y1LQE2</accession>
<dbReference type="FunFam" id="3.30.300.130:FF:000005">
    <property type="entry name" value="Mitotic spindle-associated mmxd complex subunit"/>
    <property type="match status" value="1"/>
</dbReference>
<dbReference type="SUPFAM" id="SSF117916">
    <property type="entry name" value="Fe-S cluster assembly (FSCA) domain-like"/>
    <property type="match status" value="1"/>
</dbReference>
<dbReference type="Gene3D" id="3.30.300.130">
    <property type="entry name" value="Fe-S cluster assembly (FSCA)"/>
    <property type="match status" value="1"/>
</dbReference>
<dbReference type="EMBL" id="GEZM01055036">
    <property type="protein sequence ID" value="JAV73218.1"/>
    <property type="molecule type" value="Transcribed_RNA"/>
</dbReference>
<dbReference type="AlphaFoldDB" id="A0A1Y1LQE2"/>
<reference evidence="5 6" key="2">
    <citation type="journal article" date="2018" name="Elife">
        <title>Firefly genomes illuminate parallel origins of bioluminescence in beetles.</title>
        <authorList>
            <person name="Fallon T.R."/>
            <person name="Lower S.E."/>
            <person name="Chang C.H."/>
            <person name="Bessho-Uehara M."/>
            <person name="Martin G.J."/>
            <person name="Bewick A.J."/>
            <person name="Behringer M."/>
            <person name="Debat H.J."/>
            <person name="Wong I."/>
            <person name="Day J.C."/>
            <person name="Suvorov A."/>
            <person name="Silva C.J."/>
            <person name="Stanger-Hall K.F."/>
            <person name="Hall D.W."/>
            <person name="Schmitz R.J."/>
            <person name="Nelson D.R."/>
            <person name="Lewis S.M."/>
            <person name="Shigenobu S."/>
            <person name="Bybee S.M."/>
            <person name="Larracuente A.M."/>
            <person name="Oba Y."/>
            <person name="Weng J.K."/>
        </authorList>
    </citation>
    <scope>NUCLEOTIDE SEQUENCE [LARGE SCALE GENOMIC DNA]</scope>
    <source>
        <strain evidence="5">1611_PpyrPB1</strain>
        <tissue evidence="5">Whole body</tissue>
    </source>
</reference>
<comment type="similarity">
    <text evidence="1">Belongs to the MIP18 family.</text>
</comment>
<keyword evidence="6" id="KW-1185">Reference proteome</keyword>